<proteinExistence type="predicted"/>
<organism evidence="4 5">
    <name type="scientific">Frankliniella fusca</name>
    <dbReference type="NCBI Taxonomy" id="407009"/>
    <lineage>
        <taxon>Eukaryota</taxon>
        <taxon>Metazoa</taxon>
        <taxon>Ecdysozoa</taxon>
        <taxon>Arthropoda</taxon>
        <taxon>Hexapoda</taxon>
        <taxon>Insecta</taxon>
        <taxon>Pterygota</taxon>
        <taxon>Neoptera</taxon>
        <taxon>Paraneoptera</taxon>
        <taxon>Thysanoptera</taxon>
        <taxon>Terebrantia</taxon>
        <taxon>Thripoidea</taxon>
        <taxon>Thripidae</taxon>
        <taxon>Frankliniella</taxon>
    </lineage>
</organism>
<accession>A0AAE1HZ71</accession>
<protein>
    <submittedName>
        <fullName evidence="4">DNA replication helicase</fullName>
    </submittedName>
</protein>
<keyword evidence="2" id="KW-1133">Transmembrane helix</keyword>
<keyword evidence="4" id="KW-0347">Helicase</keyword>
<comment type="caution">
    <text evidence="4">The sequence shown here is derived from an EMBL/GenBank/DDBJ whole genome shotgun (WGS) entry which is preliminary data.</text>
</comment>
<keyword evidence="4" id="KW-0067">ATP-binding</keyword>
<keyword evidence="4" id="KW-0547">Nucleotide-binding</keyword>
<reference evidence="4" key="2">
    <citation type="journal article" date="2023" name="BMC Genomics">
        <title>Pest status, molecular evolution, and epigenetic factors derived from the genome assembly of Frankliniella fusca, a thysanopteran phytovirus vector.</title>
        <authorList>
            <person name="Catto M.A."/>
            <person name="Labadie P.E."/>
            <person name="Jacobson A.L."/>
            <person name="Kennedy G.G."/>
            <person name="Srinivasan R."/>
            <person name="Hunt B.G."/>
        </authorList>
    </citation>
    <scope>NUCLEOTIDE SEQUENCE</scope>
    <source>
        <strain evidence="4">PL_HMW_Pooled</strain>
    </source>
</reference>
<feature type="compositionally biased region" description="Low complexity" evidence="1">
    <location>
        <begin position="321"/>
        <end position="335"/>
    </location>
</feature>
<evidence type="ECO:0000313" key="5">
    <source>
        <dbReference type="Proteomes" id="UP001219518"/>
    </source>
</evidence>
<evidence type="ECO:0000256" key="3">
    <source>
        <dbReference type="SAM" id="SignalP"/>
    </source>
</evidence>
<feature type="region of interest" description="Disordered" evidence="1">
    <location>
        <begin position="282"/>
        <end position="337"/>
    </location>
</feature>
<keyword evidence="5" id="KW-1185">Reference proteome</keyword>
<feature type="signal peptide" evidence="3">
    <location>
        <begin position="1"/>
        <end position="21"/>
    </location>
</feature>
<feature type="transmembrane region" description="Helical" evidence="2">
    <location>
        <begin position="147"/>
        <end position="169"/>
    </location>
</feature>
<sequence length="388" mass="40129">MRVSAAVWRACLLVVVASARAAPADNDDDNNNNNNNDSMTVTLSAGPIAVMEPPPQGTPPADTGATLQTLLAAGLREAERLAEAGGGAVGSGRGRGRDLASLIRRAAHRLVRSLGHELRDLIEGARDEAGTEAGAGPPAGRRKKGDAWPMLGAGLIMGGTLLTVGLGALAAMAGKALMSAMLALGMSLMSALRAPPPRRCRRSDNGCGNNDGNDNYEIIARPVITHGHTHSAVLHHDPGVGVPAYPGYVRSLVQTQPEHLQAFQAGPSTTVDVTDFARSGATRLGPADSSADESSNPASWVGGVIGMRGPGGSAASTDSYQQAHQHQQQQQQAHHQGADNVLSLTLGTWGQQQLQQQQQTRQRNTQPRALPPASTEGSPGTPGTTTTA</sequence>
<keyword evidence="2" id="KW-0472">Membrane</keyword>
<feature type="compositionally biased region" description="Gly residues" evidence="1">
    <location>
        <begin position="303"/>
        <end position="312"/>
    </location>
</feature>
<evidence type="ECO:0000256" key="1">
    <source>
        <dbReference type="SAM" id="MobiDB-lite"/>
    </source>
</evidence>
<dbReference type="GO" id="GO:0004386">
    <property type="term" value="F:helicase activity"/>
    <property type="evidence" value="ECO:0007669"/>
    <property type="project" value="UniProtKB-KW"/>
</dbReference>
<gene>
    <name evidence="4" type="ORF">KUF71_005063</name>
</gene>
<evidence type="ECO:0000313" key="4">
    <source>
        <dbReference type="EMBL" id="KAK3930329.1"/>
    </source>
</evidence>
<dbReference type="EMBL" id="JAHWGI010001411">
    <property type="protein sequence ID" value="KAK3930329.1"/>
    <property type="molecule type" value="Genomic_DNA"/>
</dbReference>
<feature type="compositionally biased region" description="Low complexity" evidence="1">
    <location>
        <begin position="351"/>
        <end position="388"/>
    </location>
</feature>
<keyword evidence="2" id="KW-0812">Transmembrane</keyword>
<feature type="chain" id="PRO_5042285596" evidence="3">
    <location>
        <begin position="22"/>
        <end position="388"/>
    </location>
</feature>
<reference evidence="4" key="1">
    <citation type="submission" date="2021-07" db="EMBL/GenBank/DDBJ databases">
        <authorList>
            <person name="Catto M.A."/>
            <person name="Jacobson A."/>
            <person name="Kennedy G."/>
            <person name="Labadie P."/>
            <person name="Hunt B.G."/>
            <person name="Srinivasan R."/>
        </authorList>
    </citation>
    <scope>NUCLEOTIDE SEQUENCE</scope>
    <source>
        <strain evidence="4">PL_HMW_Pooled</strain>
        <tissue evidence="4">Head</tissue>
    </source>
</reference>
<feature type="region of interest" description="Disordered" evidence="1">
    <location>
        <begin position="349"/>
        <end position="388"/>
    </location>
</feature>
<name>A0AAE1HZ71_9NEOP</name>
<evidence type="ECO:0000256" key="2">
    <source>
        <dbReference type="SAM" id="Phobius"/>
    </source>
</evidence>
<dbReference type="Pfam" id="PF07898">
    <property type="entry name" value="DUF1676"/>
    <property type="match status" value="1"/>
</dbReference>
<keyword evidence="3" id="KW-0732">Signal</keyword>
<dbReference type="AlphaFoldDB" id="A0AAE1HZ71"/>
<dbReference type="Proteomes" id="UP001219518">
    <property type="component" value="Unassembled WGS sequence"/>
</dbReference>
<dbReference type="InterPro" id="IPR012464">
    <property type="entry name" value="DUF1676"/>
</dbReference>
<keyword evidence="4" id="KW-0378">Hydrolase</keyword>